<keyword evidence="2" id="KW-1185">Reference proteome</keyword>
<name>A0ABT3FTC1_9BACT</name>
<evidence type="ECO:0000313" key="2">
    <source>
        <dbReference type="Proteomes" id="UP001207930"/>
    </source>
</evidence>
<comment type="caution">
    <text evidence="1">The sequence shown here is derived from an EMBL/GenBank/DDBJ whole genome shotgun (WGS) entry which is preliminary data.</text>
</comment>
<dbReference type="EMBL" id="JAPDDS010000012">
    <property type="protein sequence ID" value="MCW1886824.1"/>
    <property type="molecule type" value="Genomic_DNA"/>
</dbReference>
<dbReference type="RefSeq" id="WP_264502777.1">
    <property type="nucleotide sequence ID" value="NZ_JAPDDS010000012.1"/>
</dbReference>
<accession>A0ABT3FTC1</accession>
<protein>
    <recommendedName>
        <fullName evidence="3">SnoaL-like domain-containing protein</fullName>
    </recommendedName>
</protein>
<evidence type="ECO:0008006" key="3">
    <source>
        <dbReference type="Google" id="ProtNLM"/>
    </source>
</evidence>
<organism evidence="1 2">
    <name type="scientific">Luteolibacter flavescens</name>
    <dbReference type="NCBI Taxonomy" id="1859460"/>
    <lineage>
        <taxon>Bacteria</taxon>
        <taxon>Pseudomonadati</taxon>
        <taxon>Verrucomicrobiota</taxon>
        <taxon>Verrucomicrobiia</taxon>
        <taxon>Verrucomicrobiales</taxon>
        <taxon>Verrucomicrobiaceae</taxon>
        <taxon>Luteolibacter</taxon>
    </lineage>
</organism>
<proteinExistence type="predicted"/>
<gene>
    <name evidence="1" type="ORF">OKA04_18940</name>
</gene>
<reference evidence="1 2" key="1">
    <citation type="submission" date="2022-10" db="EMBL/GenBank/DDBJ databases">
        <title>Luteolibacter flavescens strain MCCC 1K03193, whole genome shotgun sequencing project.</title>
        <authorList>
            <person name="Zhao G."/>
            <person name="Shen L."/>
        </authorList>
    </citation>
    <scope>NUCLEOTIDE SEQUENCE [LARGE SCALE GENOMIC DNA]</scope>
    <source>
        <strain evidence="1 2">MCCC 1K03193</strain>
    </source>
</reference>
<evidence type="ECO:0000313" key="1">
    <source>
        <dbReference type="EMBL" id="MCW1886824.1"/>
    </source>
</evidence>
<dbReference type="Proteomes" id="UP001207930">
    <property type="component" value="Unassembled WGS sequence"/>
</dbReference>
<sequence>MRRLLLPLVLFLVLAGGFGWWWYQPERVLARRITSFIESAAVEETTSEIARTTRGSSIEGYLAPNVTIHGTDETNKYVEGPQSRDSLVASYTAAARGSRRISFEAPVIEELTLNGDVAKAKVSVDTIIELQNGERPVDGMLRLDMEWKKIEKKWVLSSVSAKETAR</sequence>